<dbReference type="Proteomes" id="UP000003490">
    <property type="component" value="Unassembled WGS sequence"/>
</dbReference>
<sequence length="39" mass="4413">MTLLVDFYCLLSFAIDCNYIVNCGGKTVKIKHADLKKHP</sequence>
<name>A7VPN3_9FIRM</name>
<evidence type="ECO:0000313" key="2">
    <source>
        <dbReference type="Proteomes" id="UP000003490"/>
    </source>
</evidence>
<dbReference type="AlphaFoldDB" id="A7VPN3"/>
<comment type="caution">
    <text evidence="1">The sequence shown here is derived from an EMBL/GenBank/DDBJ whole genome shotgun (WGS) entry which is preliminary data.</text>
</comment>
<dbReference type="HOGENOM" id="CLU_3307387_0_0_9"/>
<reference evidence="1 2" key="1">
    <citation type="submission" date="2007-08" db="EMBL/GenBank/DDBJ databases">
        <title>Draft genome sequence of Clostridium leptum (DSM 753).</title>
        <authorList>
            <person name="Sudarsanam P."/>
            <person name="Ley R."/>
            <person name="Guruge J."/>
            <person name="Turnbaugh P.J."/>
            <person name="Mahowald M."/>
            <person name="Liep D."/>
            <person name="Gordon J."/>
        </authorList>
    </citation>
    <scope>NUCLEOTIDE SEQUENCE [LARGE SCALE GENOMIC DNA]</scope>
    <source>
        <strain evidence="1 2">DSM 753</strain>
    </source>
</reference>
<gene>
    <name evidence="1" type="ORF">CLOLEP_00509</name>
</gene>
<accession>A7VPN3</accession>
<reference evidence="1 2" key="2">
    <citation type="submission" date="2007-08" db="EMBL/GenBank/DDBJ databases">
        <authorList>
            <person name="Fulton L."/>
            <person name="Clifton S."/>
            <person name="Fulton B."/>
            <person name="Xu J."/>
            <person name="Minx P."/>
            <person name="Pepin K.H."/>
            <person name="Johnson M."/>
            <person name="Thiruvilangam P."/>
            <person name="Bhonagiri V."/>
            <person name="Nash W.E."/>
            <person name="Wang C."/>
            <person name="Mardis E.R."/>
            <person name="Wilson R.K."/>
        </authorList>
    </citation>
    <scope>NUCLEOTIDE SEQUENCE [LARGE SCALE GENOMIC DNA]</scope>
    <source>
        <strain evidence="1 2">DSM 753</strain>
    </source>
</reference>
<protein>
    <submittedName>
        <fullName evidence="1">Uncharacterized protein</fullName>
    </submittedName>
</protein>
<evidence type="ECO:0000313" key="1">
    <source>
        <dbReference type="EMBL" id="EDO62695.1"/>
    </source>
</evidence>
<dbReference type="EMBL" id="ABCB02000013">
    <property type="protein sequence ID" value="EDO62695.1"/>
    <property type="molecule type" value="Genomic_DNA"/>
</dbReference>
<proteinExistence type="predicted"/>
<organism evidence="1 2">
    <name type="scientific">[Clostridium] leptum DSM 753</name>
    <dbReference type="NCBI Taxonomy" id="428125"/>
    <lineage>
        <taxon>Bacteria</taxon>
        <taxon>Bacillati</taxon>
        <taxon>Bacillota</taxon>
        <taxon>Clostridia</taxon>
        <taxon>Eubacteriales</taxon>
        <taxon>Oscillospiraceae</taxon>
        <taxon>Oscillospiraceae incertae sedis</taxon>
    </lineage>
</organism>